<dbReference type="EMBL" id="JAVREY010000083">
    <property type="protein sequence ID" value="MDT0468776.1"/>
    <property type="molecule type" value="Genomic_DNA"/>
</dbReference>
<dbReference type="RefSeq" id="WP_311700217.1">
    <property type="nucleotide sequence ID" value="NZ_JAVREY010000083.1"/>
</dbReference>
<sequence>MARPYRWGLTSLSPWAGGPFVYMTRAACTHCYVSRHELELLAPRAVVGLAAECSRAVRMMRDAVSAGARLDSDELEELTRRYLDLRSEAQDAMRSDIWADNGEE</sequence>
<evidence type="ECO:0000313" key="2">
    <source>
        <dbReference type="Proteomes" id="UP001183809"/>
    </source>
</evidence>
<reference evidence="2" key="1">
    <citation type="submission" date="2023-07" db="EMBL/GenBank/DDBJ databases">
        <title>30 novel species of actinomycetes from the DSMZ collection.</title>
        <authorList>
            <person name="Nouioui I."/>
        </authorList>
    </citation>
    <scope>NUCLEOTIDE SEQUENCE [LARGE SCALE GENOMIC DNA]</scope>
    <source>
        <strain evidence="2">DSM 41699</strain>
    </source>
</reference>
<name>A0ABU2U6E3_9ACTN</name>
<evidence type="ECO:0000313" key="1">
    <source>
        <dbReference type="EMBL" id="MDT0468776.1"/>
    </source>
</evidence>
<gene>
    <name evidence="1" type="ORF">RM764_38340</name>
</gene>
<keyword evidence="2" id="KW-1185">Reference proteome</keyword>
<accession>A0ABU2U6E3</accession>
<organism evidence="1 2">
    <name type="scientific">Streptomyces gibsoniae</name>
    <dbReference type="NCBI Taxonomy" id="3075529"/>
    <lineage>
        <taxon>Bacteria</taxon>
        <taxon>Bacillati</taxon>
        <taxon>Actinomycetota</taxon>
        <taxon>Actinomycetes</taxon>
        <taxon>Kitasatosporales</taxon>
        <taxon>Streptomycetaceae</taxon>
        <taxon>Streptomyces</taxon>
    </lineage>
</organism>
<protein>
    <submittedName>
        <fullName evidence="1">Uncharacterized protein</fullName>
    </submittedName>
</protein>
<dbReference type="Proteomes" id="UP001183809">
    <property type="component" value="Unassembled WGS sequence"/>
</dbReference>
<proteinExistence type="predicted"/>
<comment type="caution">
    <text evidence="1">The sequence shown here is derived from an EMBL/GenBank/DDBJ whole genome shotgun (WGS) entry which is preliminary data.</text>
</comment>